<name>A0A644EZP4_GIAIC</name>
<protein>
    <submittedName>
        <fullName evidence="1">Uncharacterized protein</fullName>
    </submittedName>
</protein>
<reference evidence="1 2" key="1">
    <citation type="journal article" date="2007" name="Science">
        <title>Genomic minimalism in the early diverging intestinal parasite Giardia lamblia.</title>
        <authorList>
            <person name="Morrison H.G."/>
            <person name="McArthur A.G."/>
            <person name="Gillin F.D."/>
            <person name="Aley S.B."/>
            <person name="Adam R.D."/>
            <person name="Olsen G.J."/>
            <person name="Best A.A."/>
            <person name="Cande W.Z."/>
            <person name="Chen F."/>
            <person name="Cipriano M.J."/>
            <person name="Davids B.J."/>
            <person name="Dawson S.C."/>
            <person name="Elmendorf H.G."/>
            <person name="Hehl A.B."/>
            <person name="Holder M.E."/>
            <person name="Huse S.M."/>
            <person name="Kim U.U."/>
            <person name="Lasek-Nesselquist E."/>
            <person name="Manning G."/>
            <person name="Nigam A."/>
            <person name="Nixon J.E."/>
            <person name="Palm D."/>
            <person name="Passamaneck N.E."/>
            <person name="Prabhu A."/>
            <person name="Reich C.I."/>
            <person name="Reiner D.S."/>
            <person name="Samuelson J."/>
            <person name="Svard S.G."/>
            <person name="Sogin M.L."/>
        </authorList>
    </citation>
    <scope>NUCLEOTIDE SEQUENCE [LARGE SCALE GENOMIC DNA]</scope>
    <source>
        <strain evidence="1 2">WB C6</strain>
    </source>
</reference>
<dbReference type="InParanoid" id="A0A644EZP4"/>
<accession>A0A644EZP4</accession>
<dbReference type="EMBL" id="AACB03000005">
    <property type="protein sequence ID" value="KAE8301838.1"/>
    <property type="molecule type" value="Genomic_DNA"/>
</dbReference>
<dbReference type="AlphaFoldDB" id="A0A644EZP4"/>
<comment type="caution">
    <text evidence="1">The sequence shown here is derived from an EMBL/GenBank/DDBJ whole genome shotgun (WGS) entry which is preliminary data.</text>
</comment>
<organism evidence="1 2">
    <name type="scientific">Giardia intestinalis (strain ATCC 50803 / WB clone C6)</name>
    <name type="common">Giardia lamblia</name>
    <dbReference type="NCBI Taxonomy" id="184922"/>
    <lineage>
        <taxon>Eukaryota</taxon>
        <taxon>Metamonada</taxon>
        <taxon>Diplomonadida</taxon>
        <taxon>Hexamitidae</taxon>
        <taxon>Giardiinae</taxon>
        <taxon>Giardia</taxon>
    </lineage>
</organism>
<evidence type="ECO:0000313" key="1">
    <source>
        <dbReference type="EMBL" id="KAE8301838.1"/>
    </source>
</evidence>
<keyword evidence="2" id="KW-1185">Reference proteome</keyword>
<evidence type="ECO:0000313" key="2">
    <source>
        <dbReference type="Proteomes" id="UP000001548"/>
    </source>
</evidence>
<dbReference type="Proteomes" id="UP000001548">
    <property type="component" value="Unassembled WGS sequence"/>
</dbReference>
<proteinExistence type="predicted"/>
<sequence>MIITVKITGLHPDTQMEDIIQFLKQAEDDLQVLRLDVSGLKSSRDSFPDHTVSTCPKGFCLATVQGTQSAVSRLSGCMLHNTPVAVTVLSVTSRMPDSECDSDPFSNLKGCAQAKERTHNDRLRTDAEKIKAFFSKTNQASCKFFQDMSHKMKPAMEKIGDAFKNMGKRK</sequence>
<gene>
    <name evidence="1" type="ORF">GL50803_0015154</name>
</gene>